<accession>A0AAV4VYW6</accession>
<evidence type="ECO:0000313" key="2">
    <source>
        <dbReference type="Proteomes" id="UP001054837"/>
    </source>
</evidence>
<dbReference type="Proteomes" id="UP001054837">
    <property type="component" value="Unassembled WGS sequence"/>
</dbReference>
<keyword evidence="2" id="KW-1185">Reference proteome</keyword>
<reference evidence="1 2" key="1">
    <citation type="submission" date="2021-06" db="EMBL/GenBank/DDBJ databases">
        <title>Caerostris darwini draft genome.</title>
        <authorList>
            <person name="Kono N."/>
            <person name="Arakawa K."/>
        </authorList>
    </citation>
    <scope>NUCLEOTIDE SEQUENCE [LARGE SCALE GENOMIC DNA]</scope>
</reference>
<gene>
    <name evidence="1" type="ORF">CDAR_609451</name>
</gene>
<organism evidence="1 2">
    <name type="scientific">Caerostris darwini</name>
    <dbReference type="NCBI Taxonomy" id="1538125"/>
    <lineage>
        <taxon>Eukaryota</taxon>
        <taxon>Metazoa</taxon>
        <taxon>Ecdysozoa</taxon>
        <taxon>Arthropoda</taxon>
        <taxon>Chelicerata</taxon>
        <taxon>Arachnida</taxon>
        <taxon>Araneae</taxon>
        <taxon>Araneomorphae</taxon>
        <taxon>Entelegynae</taxon>
        <taxon>Araneoidea</taxon>
        <taxon>Araneidae</taxon>
        <taxon>Caerostris</taxon>
    </lineage>
</organism>
<sequence>MRILPSMRSLLLANGMDGISLEQRRIFLNPSLSLFSRIDPVLISSSLRLRRCVISISMAISCSFSSLKPPPAIRVMGIFCCLQVFLSALSFGYGRDPPYPPPCTIHHCCVSWISIFHSGGMVCTDFLCTVSFLLVRVLVNRCLDGFNLLEVF</sequence>
<evidence type="ECO:0008006" key="3">
    <source>
        <dbReference type="Google" id="ProtNLM"/>
    </source>
</evidence>
<comment type="caution">
    <text evidence="1">The sequence shown here is derived from an EMBL/GenBank/DDBJ whole genome shotgun (WGS) entry which is preliminary data.</text>
</comment>
<proteinExistence type="predicted"/>
<dbReference type="EMBL" id="BPLQ01013789">
    <property type="protein sequence ID" value="GIY74809.1"/>
    <property type="molecule type" value="Genomic_DNA"/>
</dbReference>
<protein>
    <recommendedName>
        <fullName evidence="3">Cytochrome c biogenesis B</fullName>
    </recommendedName>
</protein>
<evidence type="ECO:0000313" key="1">
    <source>
        <dbReference type="EMBL" id="GIY74809.1"/>
    </source>
</evidence>
<dbReference type="AlphaFoldDB" id="A0AAV4VYW6"/>
<name>A0AAV4VYW6_9ARAC</name>